<protein>
    <recommendedName>
        <fullName evidence="2">Recombinase domain-containing protein</fullName>
    </recommendedName>
</protein>
<evidence type="ECO:0000259" key="2">
    <source>
        <dbReference type="Pfam" id="PF07508"/>
    </source>
</evidence>
<dbReference type="Proteomes" id="UP001501468">
    <property type="component" value="Unassembled WGS sequence"/>
</dbReference>
<comment type="caution">
    <text evidence="3">The sequence shown here is derived from an EMBL/GenBank/DDBJ whole genome shotgun (WGS) entry which is preliminary data.</text>
</comment>
<organism evidence="3 4">
    <name type="scientific">Terrabacter ginsenosidimutans</name>
    <dbReference type="NCBI Taxonomy" id="490575"/>
    <lineage>
        <taxon>Bacteria</taxon>
        <taxon>Bacillati</taxon>
        <taxon>Actinomycetota</taxon>
        <taxon>Actinomycetes</taxon>
        <taxon>Micrococcales</taxon>
        <taxon>Intrasporangiaceae</taxon>
        <taxon>Terrabacter</taxon>
    </lineage>
</organism>
<gene>
    <name evidence="3" type="ORF">GCM10022399_42000</name>
</gene>
<evidence type="ECO:0000256" key="1">
    <source>
        <dbReference type="SAM" id="MobiDB-lite"/>
    </source>
</evidence>
<sequence length="109" mass="11939">MSSRRSETHCAGTNELGGVGIQNAPRQGPARRGQPRHAPVRGGDDKKALHPKESRLPRKAIQDVIDGVPTREIARRWNASGVTTTRRKGDHTAVRQVARNPGLAGWRTH</sequence>
<feature type="region of interest" description="Disordered" evidence="1">
    <location>
        <begin position="1"/>
        <end position="58"/>
    </location>
</feature>
<feature type="domain" description="Recombinase" evidence="2">
    <location>
        <begin position="51"/>
        <end position="109"/>
    </location>
</feature>
<proteinExistence type="predicted"/>
<accession>A0ABP7EQ38</accession>
<feature type="compositionally biased region" description="Basic and acidic residues" evidence="1">
    <location>
        <begin position="42"/>
        <end position="56"/>
    </location>
</feature>
<dbReference type="InterPro" id="IPR011109">
    <property type="entry name" value="DNA_bind_recombinase_dom"/>
</dbReference>
<dbReference type="Pfam" id="PF07508">
    <property type="entry name" value="Recombinase"/>
    <property type="match status" value="1"/>
</dbReference>
<name>A0ABP7EQ38_9MICO</name>
<reference evidence="4" key="1">
    <citation type="journal article" date="2019" name="Int. J. Syst. Evol. Microbiol.">
        <title>The Global Catalogue of Microorganisms (GCM) 10K type strain sequencing project: providing services to taxonomists for standard genome sequencing and annotation.</title>
        <authorList>
            <consortium name="The Broad Institute Genomics Platform"/>
            <consortium name="The Broad Institute Genome Sequencing Center for Infectious Disease"/>
            <person name="Wu L."/>
            <person name="Ma J."/>
        </authorList>
    </citation>
    <scope>NUCLEOTIDE SEQUENCE [LARGE SCALE GENOMIC DNA]</scope>
    <source>
        <strain evidence="4">JCM 17125</strain>
    </source>
</reference>
<evidence type="ECO:0000313" key="4">
    <source>
        <dbReference type="Proteomes" id="UP001501468"/>
    </source>
</evidence>
<dbReference type="EMBL" id="BAABDC010000012">
    <property type="protein sequence ID" value="GAA3721199.1"/>
    <property type="molecule type" value="Genomic_DNA"/>
</dbReference>
<evidence type="ECO:0000313" key="3">
    <source>
        <dbReference type="EMBL" id="GAA3721199.1"/>
    </source>
</evidence>
<keyword evidence="4" id="KW-1185">Reference proteome</keyword>